<dbReference type="AlphaFoldDB" id="A0A3P7PZK0"/>
<dbReference type="Gene3D" id="1.25.40.10">
    <property type="entry name" value="Tetratricopeptide repeat domain"/>
    <property type="match status" value="1"/>
</dbReference>
<dbReference type="SMART" id="SM00421">
    <property type="entry name" value="HTH_LUXR"/>
    <property type="match status" value="1"/>
</dbReference>
<feature type="domain" description="HTH luxR-type" evidence="4">
    <location>
        <begin position="760"/>
        <end position="825"/>
    </location>
</feature>
<name>A0A3P7PZK0_9FIRM</name>
<keyword evidence="1" id="KW-0805">Transcription regulation</keyword>
<protein>
    <submittedName>
        <fullName evidence="5">Helix-turn-helix transcriptional regulator</fullName>
    </submittedName>
</protein>
<dbReference type="CDD" id="cd06170">
    <property type="entry name" value="LuxR_C_like"/>
    <property type="match status" value="1"/>
</dbReference>
<dbReference type="InterPro" id="IPR011990">
    <property type="entry name" value="TPR-like_helical_dom_sf"/>
</dbReference>
<dbReference type="InterPro" id="IPR027417">
    <property type="entry name" value="P-loop_NTPase"/>
</dbReference>
<dbReference type="InterPro" id="IPR036388">
    <property type="entry name" value="WH-like_DNA-bd_sf"/>
</dbReference>
<gene>
    <name evidence="5" type="ORF">PATL70BA_3052</name>
</gene>
<proteinExistence type="predicted"/>
<accession>A0A3P7PZK0</accession>
<dbReference type="SUPFAM" id="SSF52540">
    <property type="entry name" value="P-loop containing nucleoside triphosphate hydrolases"/>
    <property type="match status" value="1"/>
</dbReference>
<keyword evidence="3" id="KW-0804">Transcription</keyword>
<dbReference type="InterPro" id="IPR016032">
    <property type="entry name" value="Sig_transdc_resp-reg_C-effctor"/>
</dbReference>
<dbReference type="Proteomes" id="UP000279029">
    <property type="component" value="Chromosome"/>
</dbReference>
<dbReference type="RefSeq" id="WP_243115927.1">
    <property type="nucleotide sequence ID" value="NZ_LR130778.1"/>
</dbReference>
<keyword evidence="6" id="KW-1185">Reference proteome</keyword>
<organism evidence="5 6">
    <name type="scientific">Petrocella atlantisensis</name>
    <dbReference type="NCBI Taxonomy" id="2173034"/>
    <lineage>
        <taxon>Bacteria</taxon>
        <taxon>Bacillati</taxon>
        <taxon>Bacillota</taxon>
        <taxon>Clostridia</taxon>
        <taxon>Lachnospirales</taxon>
        <taxon>Vallitaleaceae</taxon>
        <taxon>Petrocella</taxon>
    </lineage>
</organism>
<evidence type="ECO:0000259" key="4">
    <source>
        <dbReference type="PROSITE" id="PS50043"/>
    </source>
</evidence>
<dbReference type="KEGG" id="cbar:PATL70BA_3052"/>
<sequence length="827" mass="97008">MYKQNNNRGLYFSEKITESMNGIFNYPLTIVEAPMGYGKTIAVREHLNFAHANVLWQKIYDSSINSFWNDLCFLFSKINSNCAQSLARLGFPFDRLSMREVLKLIEEVEIPEKTVLFIDDYHHLNGTEVGRFIEFLVINEIDRFHIVLTARFIDFPNIEELTLKGYLLYIRKDHLELVPNEIVKYYSACGVSINNSDAEKLYATTEGWISALYLLLINYKTEGRFLTTNSIYKLVDNAIYKPLAQEVKDFLIHMCIFDSFTKTQAVFVWENEEANLFLEDITRKNLFVNYNINTKSYHIHHIFINFLQNILAEKDASYKEKLNKRAGDWYLKNNEYLAAMHYFYKVGDFENLLLAVELDKGESFYLEHKEVIIKYFEECPYEYKQDNLVALLVYAMTLIRFNEMSLFPKVYEEVTLLIQSSSLNPVSMNNLMGELEFVKSFTRYNHIMGMSEHLKKACKLMNRPSVFINTKSIWTFGSPSVLHLFYRESGKLEQEVHAMKEMMPYYYQLTNGHGMGSEYVMEAEWYYNKGDFENAEIAINKAQVQANIIFQPNIVISALFLQIKLTLVKGDYAHVRYLFNKMHEEIVESQLYPLMYTIDMCVGFVNACLRQDRKIPEWLTEGTFNSSHLFFPARAFSNIILGRFFLIKGEYLKLLGNVEYFITIASIFPSILAKIYTMIYVAAAEEHIFRRSEAIEALKKALDMAVTDKVYMPFVENCDYIQPLLDALYLHDIYREHIKQILAIYKPYHNSMEQIISRYFIESKPNLTKREEEIAQLAAEGYSNKRIGERLYISPNTVKTQLKSVYEKMGVNSRFLLKQYFDENPRM</sequence>
<evidence type="ECO:0000313" key="6">
    <source>
        <dbReference type="Proteomes" id="UP000279029"/>
    </source>
</evidence>
<dbReference type="Pfam" id="PF25873">
    <property type="entry name" value="WHD_MalT"/>
    <property type="match status" value="1"/>
</dbReference>
<dbReference type="PANTHER" id="PTHR44688:SF16">
    <property type="entry name" value="DNA-BINDING TRANSCRIPTIONAL ACTIVATOR DEVR_DOSR"/>
    <property type="match status" value="1"/>
</dbReference>
<evidence type="ECO:0000256" key="3">
    <source>
        <dbReference type="ARBA" id="ARBA00023163"/>
    </source>
</evidence>
<dbReference type="PROSITE" id="PS00622">
    <property type="entry name" value="HTH_LUXR_1"/>
    <property type="match status" value="1"/>
</dbReference>
<evidence type="ECO:0000256" key="1">
    <source>
        <dbReference type="ARBA" id="ARBA00023015"/>
    </source>
</evidence>
<dbReference type="SUPFAM" id="SSF46894">
    <property type="entry name" value="C-terminal effector domain of the bipartite response regulators"/>
    <property type="match status" value="1"/>
</dbReference>
<dbReference type="EMBL" id="LR130778">
    <property type="protein sequence ID" value="VDN48967.1"/>
    <property type="molecule type" value="Genomic_DNA"/>
</dbReference>
<evidence type="ECO:0000256" key="2">
    <source>
        <dbReference type="ARBA" id="ARBA00023125"/>
    </source>
</evidence>
<dbReference type="Gene3D" id="1.10.10.10">
    <property type="entry name" value="Winged helix-like DNA-binding domain superfamily/Winged helix DNA-binding domain"/>
    <property type="match status" value="1"/>
</dbReference>
<reference evidence="5 6" key="1">
    <citation type="submission" date="2018-09" db="EMBL/GenBank/DDBJ databases">
        <authorList>
            <person name="Postec A."/>
        </authorList>
    </citation>
    <scope>NUCLEOTIDE SEQUENCE [LARGE SCALE GENOMIC DNA]</scope>
    <source>
        <strain evidence="5">70B-A</strain>
    </source>
</reference>
<keyword evidence="2" id="KW-0238">DNA-binding</keyword>
<dbReference type="InterPro" id="IPR059106">
    <property type="entry name" value="WHD_MalT"/>
</dbReference>
<dbReference type="InterPro" id="IPR000792">
    <property type="entry name" value="Tscrpt_reg_LuxR_C"/>
</dbReference>
<dbReference type="GO" id="GO:0006355">
    <property type="term" value="P:regulation of DNA-templated transcription"/>
    <property type="evidence" value="ECO:0007669"/>
    <property type="project" value="InterPro"/>
</dbReference>
<dbReference type="PROSITE" id="PS50043">
    <property type="entry name" value="HTH_LUXR_2"/>
    <property type="match status" value="1"/>
</dbReference>
<dbReference type="PANTHER" id="PTHR44688">
    <property type="entry name" value="DNA-BINDING TRANSCRIPTIONAL ACTIVATOR DEVR_DOSR"/>
    <property type="match status" value="1"/>
</dbReference>
<dbReference type="GO" id="GO:0003677">
    <property type="term" value="F:DNA binding"/>
    <property type="evidence" value="ECO:0007669"/>
    <property type="project" value="UniProtKB-KW"/>
</dbReference>
<evidence type="ECO:0000313" key="5">
    <source>
        <dbReference type="EMBL" id="VDN48967.1"/>
    </source>
</evidence>
<dbReference type="PRINTS" id="PR00038">
    <property type="entry name" value="HTHLUXR"/>
</dbReference>
<dbReference type="Pfam" id="PF00196">
    <property type="entry name" value="GerE"/>
    <property type="match status" value="1"/>
</dbReference>